<dbReference type="STRING" id="447.Lboz_3501"/>
<dbReference type="PATRIC" id="fig|447.4.peg.3748"/>
<dbReference type="Proteomes" id="UP000054695">
    <property type="component" value="Unassembled WGS sequence"/>
</dbReference>
<dbReference type="RefSeq" id="WP_012187533.1">
    <property type="nucleotide sequence ID" value="NZ_JBPZJH010000017.1"/>
</dbReference>
<keyword evidence="2" id="KW-1185">Reference proteome</keyword>
<sequence length="102" mass="11895">MITVEVTHPIPALILLTIVFKCFMKSLTLSDHDKELIRLIDAQAKQLMERNAPDHVIVTTLMDFIPDVRCMVNATCEKQLDLYCREYPHFNYFLQLISQEVI</sequence>
<reference evidence="1 2" key="1">
    <citation type="submission" date="2015-11" db="EMBL/GenBank/DDBJ databases">
        <title>Genomic analysis of 38 Legionella species identifies large and diverse effector repertoires.</title>
        <authorList>
            <person name="Burstein D."/>
            <person name="Amaro F."/>
            <person name="Zusman T."/>
            <person name="Lifshitz Z."/>
            <person name="Cohen O."/>
            <person name="Gilbert J.A."/>
            <person name="Pupko T."/>
            <person name="Shuman H.A."/>
            <person name="Segal G."/>
        </authorList>
    </citation>
    <scope>NUCLEOTIDE SEQUENCE [LARGE SCALE GENOMIC DNA]</scope>
    <source>
        <strain evidence="1 2">WIGA</strain>
    </source>
</reference>
<organism evidence="1 2">
    <name type="scientific">Legionella bozemanae</name>
    <name type="common">Fluoribacter bozemanae</name>
    <dbReference type="NCBI Taxonomy" id="447"/>
    <lineage>
        <taxon>Bacteria</taxon>
        <taxon>Pseudomonadati</taxon>
        <taxon>Pseudomonadota</taxon>
        <taxon>Gammaproteobacteria</taxon>
        <taxon>Legionellales</taxon>
        <taxon>Legionellaceae</taxon>
        <taxon>Legionella</taxon>
    </lineage>
</organism>
<accession>A0A0W0R9W7</accession>
<proteinExistence type="predicted"/>
<dbReference type="AlphaFoldDB" id="A0A0W0R9W7"/>
<evidence type="ECO:0000313" key="2">
    <source>
        <dbReference type="Proteomes" id="UP000054695"/>
    </source>
</evidence>
<name>A0A0W0R9W7_LEGBO</name>
<comment type="caution">
    <text evidence="1">The sequence shown here is derived from an EMBL/GenBank/DDBJ whole genome shotgun (WGS) entry which is preliminary data.</text>
</comment>
<protein>
    <submittedName>
        <fullName evidence="1">Uncharacterized protein</fullName>
    </submittedName>
</protein>
<gene>
    <name evidence="1" type="ORF">Lboz_3501</name>
</gene>
<evidence type="ECO:0000313" key="1">
    <source>
        <dbReference type="EMBL" id="KTC67858.1"/>
    </source>
</evidence>
<dbReference type="EMBL" id="LNXU01000057">
    <property type="protein sequence ID" value="KTC67858.1"/>
    <property type="molecule type" value="Genomic_DNA"/>
</dbReference>